<keyword evidence="1" id="KW-0051">Antiviral defense</keyword>
<sequence length="238" mass="27381">MVKLEASTASYREPYAQLYHETLPLPTPTTLVGIAGAALGLNMQDALSLFKEHRILVGTIGTHDGTAKDLWQYNKVKQGGKVDKDIIIREFLYHVSITVYYASEDETIIYRLKDAFHDPVYAITLGSSDDLARIKDINKMDQIKESRSKSVKYTWVYHIYRSNMTLDWDYINQVPLSETIQPPVIKNIPVNFTFDKDGARKAEEHINIAYMNPYTLLDEEIMVREFGNDLVPMYRYTS</sequence>
<dbReference type="InterPro" id="IPR013422">
    <property type="entry name" value="CRISPR-assoc_prot_Cas5_N"/>
</dbReference>
<accession>A0A8J8MM81</accession>
<dbReference type="RefSeq" id="WP_212694667.1">
    <property type="nucleotide sequence ID" value="NZ_CP058649.1"/>
</dbReference>
<dbReference type="Proteomes" id="UP000683246">
    <property type="component" value="Chromosome"/>
</dbReference>
<organism evidence="2 3">
    <name type="scientific">Vallitalea pronyensis</name>
    <dbReference type="NCBI Taxonomy" id="1348613"/>
    <lineage>
        <taxon>Bacteria</taxon>
        <taxon>Bacillati</taxon>
        <taxon>Bacillota</taxon>
        <taxon>Clostridia</taxon>
        <taxon>Lachnospirales</taxon>
        <taxon>Vallitaleaceae</taxon>
        <taxon>Vallitalea</taxon>
    </lineage>
</organism>
<dbReference type="Pfam" id="PF09704">
    <property type="entry name" value="Cas_Cas5d"/>
    <property type="match status" value="1"/>
</dbReference>
<protein>
    <submittedName>
        <fullName evidence="2">CRISPR-associated protein Cas5</fullName>
    </submittedName>
</protein>
<dbReference type="AlphaFoldDB" id="A0A8J8MM81"/>
<dbReference type="InterPro" id="IPR021124">
    <property type="entry name" value="CRISPR-assoc_prot_Cas5"/>
</dbReference>
<dbReference type="GO" id="GO:0051607">
    <property type="term" value="P:defense response to virus"/>
    <property type="evidence" value="ECO:0007669"/>
    <property type="project" value="UniProtKB-KW"/>
</dbReference>
<evidence type="ECO:0000313" key="2">
    <source>
        <dbReference type="EMBL" id="QUI23977.1"/>
    </source>
</evidence>
<gene>
    <name evidence="2" type="primary">cas5</name>
    <name evidence="2" type="ORF">HZI73_17485</name>
</gene>
<dbReference type="KEGG" id="vpy:HZI73_17485"/>
<dbReference type="NCBIfam" id="TIGR02593">
    <property type="entry name" value="CRISPR_cas5"/>
    <property type="match status" value="1"/>
</dbReference>
<name>A0A8J8MM81_9FIRM</name>
<keyword evidence="3" id="KW-1185">Reference proteome</keyword>
<reference evidence="2" key="1">
    <citation type="submission" date="2020-07" db="EMBL/GenBank/DDBJ databases">
        <title>Vallitalea pronyensis genome.</title>
        <authorList>
            <person name="Postec A."/>
        </authorList>
    </citation>
    <scope>NUCLEOTIDE SEQUENCE</scope>
    <source>
        <strain evidence="2">FatNI3</strain>
    </source>
</reference>
<evidence type="ECO:0000313" key="3">
    <source>
        <dbReference type="Proteomes" id="UP000683246"/>
    </source>
</evidence>
<evidence type="ECO:0000256" key="1">
    <source>
        <dbReference type="ARBA" id="ARBA00023118"/>
    </source>
</evidence>
<dbReference type="EMBL" id="CP058649">
    <property type="protein sequence ID" value="QUI23977.1"/>
    <property type="molecule type" value="Genomic_DNA"/>
</dbReference>
<proteinExistence type="predicted"/>
<dbReference type="GO" id="GO:0043571">
    <property type="term" value="P:maintenance of CRISPR repeat elements"/>
    <property type="evidence" value="ECO:0007669"/>
    <property type="project" value="InterPro"/>
</dbReference>
<dbReference type="Gene3D" id="3.30.70.2660">
    <property type="match status" value="1"/>
</dbReference>